<evidence type="ECO:0000313" key="1">
    <source>
        <dbReference type="EMBL" id="KAJ0018830.1"/>
    </source>
</evidence>
<evidence type="ECO:0000313" key="2">
    <source>
        <dbReference type="Proteomes" id="UP001163603"/>
    </source>
</evidence>
<organism evidence="1 2">
    <name type="scientific">Pistacia integerrima</name>
    <dbReference type="NCBI Taxonomy" id="434235"/>
    <lineage>
        <taxon>Eukaryota</taxon>
        <taxon>Viridiplantae</taxon>
        <taxon>Streptophyta</taxon>
        <taxon>Embryophyta</taxon>
        <taxon>Tracheophyta</taxon>
        <taxon>Spermatophyta</taxon>
        <taxon>Magnoliopsida</taxon>
        <taxon>eudicotyledons</taxon>
        <taxon>Gunneridae</taxon>
        <taxon>Pentapetalae</taxon>
        <taxon>rosids</taxon>
        <taxon>malvids</taxon>
        <taxon>Sapindales</taxon>
        <taxon>Anacardiaceae</taxon>
        <taxon>Pistacia</taxon>
    </lineage>
</organism>
<proteinExistence type="predicted"/>
<comment type="caution">
    <text evidence="1">The sequence shown here is derived from an EMBL/GenBank/DDBJ whole genome shotgun (WGS) entry which is preliminary data.</text>
</comment>
<protein>
    <submittedName>
        <fullName evidence="1">Uncharacterized protein</fullName>
    </submittedName>
</protein>
<gene>
    <name evidence="1" type="ORF">Pint_11947</name>
</gene>
<reference evidence="2" key="1">
    <citation type="journal article" date="2023" name="G3 (Bethesda)">
        <title>Genome assembly and association tests identify interacting loci associated with vigor, precocity, and sex in interspecific pistachio rootstocks.</title>
        <authorList>
            <person name="Palmer W."/>
            <person name="Jacygrad E."/>
            <person name="Sagayaradj S."/>
            <person name="Cavanaugh K."/>
            <person name="Han R."/>
            <person name="Bertier L."/>
            <person name="Beede B."/>
            <person name="Kafkas S."/>
            <person name="Golino D."/>
            <person name="Preece J."/>
            <person name="Michelmore R."/>
        </authorList>
    </citation>
    <scope>NUCLEOTIDE SEQUENCE [LARGE SCALE GENOMIC DNA]</scope>
</reference>
<name>A0ACC0XKF1_9ROSI</name>
<dbReference type="Proteomes" id="UP001163603">
    <property type="component" value="Chromosome 12"/>
</dbReference>
<keyword evidence="2" id="KW-1185">Reference proteome</keyword>
<sequence>MSCSGFSSLAAGMEKLTALRELKIQKSPRLSESYRQKPLNIPNLEIHLDPEALLEIQSKSSASAESSISVIVEVLTESLTLKETPIPTKVARLMLISDVLHNSSAPVKIASAYLT</sequence>
<accession>A0ACC0XKF1</accession>
<dbReference type="EMBL" id="CM047747">
    <property type="protein sequence ID" value="KAJ0018830.1"/>
    <property type="molecule type" value="Genomic_DNA"/>
</dbReference>